<keyword evidence="3" id="KW-1185">Reference proteome</keyword>
<sequence>MGSRTRMSLSGFATTSNSPIPPRISACGIRRVPPPTISLPLSLSPSLPLSLSLSLTCTAPSGHHPPSTASPDRQEHPCDTDAVELHRSFFSLKLNMKAASVVQMAGRVETKKGIPVTKRNEQTPRVRDG</sequence>
<feature type="region of interest" description="Disordered" evidence="1">
    <location>
        <begin position="58"/>
        <end position="77"/>
    </location>
</feature>
<evidence type="ECO:0000313" key="2">
    <source>
        <dbReference type="EMBL" id="PWZ02102.1"/>
    </source>
</evidence>
<dbReference type="EMBL" id="KZ819189">
    <property type="protein sequence ID" value="PWZ02102.1"/>
    <property type="molecule type" value="Genomic_DNA"/>
</dbReference>
<reference evidence="2 3" key="1">
    <citation type="journal article" date="2018" name="Mol. Biol. Evol.">
        <title>Broad Genomic Sampling Reveals a Smut Pathogenic Ancestry of the Fungal Clade Ustilaginomycotina.</title>
        <authorList>
            <person name="Kijpornyongpan T."/>
            <person name="Mondo S.J."/>
            <person name="Barry K."/>
            <person name="Sandor L."/>
            <person name="Lee J."/>
            <person name="Lipzen A."/>
            <person name="Pangilinan J."/>
            <person name="LaButti K."/>
            <person name="Hainaut M."/>
            <person name="Henrissat B."/>
            <person name="Grigoriev I.V."/>
            <person name="Spatafora J.W."/>
            <person name="Aime M.C."/>
        </authorList>
    </citation>
    <scope>NUCLEOTIDE SEQUENCE [LARGE SCALE GENOMIC DNA]</scope>
    <source>
        <strain evidence="2 3">MCA 3645</strain>
    </source>
</reference>
<feature type="region of interest" description="Disordered" evidence="1">
    <location>
        <begin position="1"/>
        <end position="26"/>
    </location>
</feature>
<evidence type="ECO:0000256" key="1">
    <source>
        <dbReference type="SAM" id="MobiDB-lite"/>
    </source>
</evidence>
<dbReference type="AlphaFoldDB" id="A0A317XVI7"/>
<accession>A0A317XVI7</accession>
<dbReference type="InParanoid" id="A0A317XVI7"/>
<evidence type="ECO:0000313" key="3">
    <source>
        <dbReference type="Proteomes" id="UP000246740"/>
    </source>
</evidence>
<organism evidence="2 3">
    <name type="scientific">Testicularia cyperi</name>
    <dbReference type="NCBI Taxonomy" id="1882483"/>
    <lineage>
        <taxon>Eukaryota</taxon>
        <taxon>Fungi</taxon>
        <taxon>Dikarya</taxon>
        <taxon>Basidiomycota</taxon>
        <taxon>Ustilaginomycotina</taxon>
        <taxon>Ustilaginomycetes</taxon>
        <taxon>Ustilaginales</taxon>
        <taxon>Anthracoideaceae</taxon>
        <taxon>Testicularia</taxon>
    </lineage>
</organism>
<name>A0A317XVI7_9BASI</name>
<protein>
    <submittedName>
        <fullName evidence="2">Uncharacterized protein</fullName>
    </submittedName>
</protein>
<dbReference type="Proteomes" id="UP000246740">
    <property type="component" value="Unassembled WGS sequence"/>
</dbReference>
<feature type="compositionally biased region" description="Polar residues" evidence="1">
    <location>
        <begin position="1"/>
        <end position="18"/>
    </location>
</feature>
<proteinExistence type="predicted"/>
<gene>
    <name evidence="2" type="ORF">BCV70DRAFT_57086</name>
</gene>